<evidence type="ECO:0000313" key="3">
    <source>
        <dbReference type="Proteomes" id="UP000604083"/>
    </source>
</evidence>
<evidence type="ECO:0008006" key="4">
    <source>
        <dbReference type="Google" id="ProtNLM"/>
    </source>
</evidence>
<dbReference type="RefSeq" id="WP_200390753.1">
    <property type="nucleotide sequence ID" value="NZ_JAENIO010000007.1"/>
</dbReference>
<feature type="transmembrane region" description="Helical" evidence="1">
    <location>
        <begin position="20"/>
        <end position="43"/>
    </location>
</feature>
<comment type="caution">
    <text evidence="2">The sequence shown here is derived from an EMBL/GenBank/DDBJ whole genome shotgun (WGS) entry which is preliminary data.</text>
</comment>
<dbReference type="Proteomes" id="UP000604083">
    <property type="component" value="Unassembled WGS sequence"/>
</dbReference>
<protein>
    <recommendedName>
        <fullName evidence="4">Prepilin-type N-terminal cleavage/methylation domain-containing protein</fullName>
    </recommendedName>
</protein>
<dbReference type="PROSITE" id="PS00409">
    <property type="entry name" value="PROKAR_NTER_METHYL"/>
    <property type="match status" value="1"/>
</dbReference>
<reference evidence="2" key="1">
    <citation type="submission" date="2021-01" db="EMBL/GenBank/DDBJ databases">
        <title>Modified the classification status of verrucomicrobia.</title>
        <authorList>
            <person name="Feng X."/>
        </authorList>
    </citation>
    <scope>NUCLEOTIDE SEQUENCE</scope>
    <source>
        <strain evidence="2">KCTC 12986</strain>
    </source>
</reference>
<evidence type="ECO:0000256" key="1">
    <source>
        <dbReference type="SAM" id="Phobius"/>
    </source>
</evidence>
<dbReference type="AlphaFoldDB" id="A0A934RPR4"/>
<accession>A0A934RPR4</accession>
<keyword evidence="1" id="KW-0812">Transmembrane</keyword>
<dbReference type="EMBL" id="JAENIO010000007">
    <property type="protein sequence ID" value="MBK1833321.1"/>
    <property type="molecule type" value="Genomic_DNA"/>
</dbReference>
<proteinExistence type="predicted"/>
<name>A0A934RPR4_9BACT</name>
<keyword evidence="1" id="KW-0472">Membrane</keyword>
<gene>
    <name evidence="2" type="ORF">JIN78_04540</name>
</gene>
<keyword evidence="3" id="KW-1185">Reference proteome</keyword>
<sequence>MTLSSSPPHSSPQRAGFSLIEVIVAAGLGTAVILMMVMAMSAGSSGYNQSTRRIDALVEARAALGILSDDVATMVGNGEEEFGWRSADERFHEIWFLTLKPASAQQEDKAVGDVCFVHYFTAVTPDAPLEGAAYSRKLYRRFLSSGDLLQWLSSGDLPTPQADPERAEAVAFNVTRFVAQPLARVGETPLINWTEGNGLPEALNIAFQVVDNDTAALLREEEDWNLTSDKAKALVLDRGEEYQSRTGRDFHLNLEIGHAN</sequence>
<keyword evidence="1" id="KW-1133">Transmembrane helix</keyword>
<evidence type="ECO:0000313" key="2">
    <source>
        <dbReference type="EMBL" id="MBK1833321.1"/>
    </source>
</evidence>
<organism evidence="2 3">
    <name type="scientific">Roseibacillus ishigakijimensis</name>
    <dbReference type="NCBI Taxonomy" id="454146"/>
    <lineage>
        <taxon>Bacteria</taxon>
        <taxon>Pseudomonadati</taxon>
        <taxon>Verrucomicrobiota</taxon>
        <taxon>Verrucomicrobiia</taxon>
        <taxon>Verrucomicrobiales</taxon>
        <taxon>Verrucomicrobiaceae</taxon>
        <taxon>Roseibacillus</taxon>
    </lineage>
</organism>
<dbReference type="InterPro" id="IPR012902">
    <property type="entry name" value="N_methyl_site"/>
</dbReference>